<keyword evidence="5" id="KW-0812">Transmembrane</keyword>
<evidence type="ECO:0000259" key="6">
    <source>
        <dbReference type="PROSITE" id="PS50106"/>
    </source>
</evidence>
<dbReference type="InterPro" id="IPR001478">
    <property type="entry name" value="PDZ"/>
</dbReference>
<evidence type="ECO:0000256" key="5">
    <source>
        <dbReference type="SAM" id="Phobius"/>
    </source>
</evidence>
<dbReference type="PROSITE" id="PS50106">
    <property type="entry name" value="PDZ"/>
    <property type="match status" value="1"/>
</dbReference>
<dbReference type="Proteomes" id="UP000198806">
    <property type="component" value="Unassembled WGS sequence"/>
</dbReference>
<evidence type="ECO:0000313" key="7">
    <source>
        <dbReference type="EMBL" id="SFO49393.1"/>
    </source>
</evidence>
<evidence type="ECO:0000256" key="2">
    <source>
        <dbReference type="ARBA" id="ARBA00022670"/>
    </source>
</evidence>
<dbReference type="Pfam" id="PF13365">
    <property type="entry name" value="Trypsin_2"/>
    <property type="match status" value="1"/>
</dbReference>
<dbReference type="Pfam" id="PF13180">
    <property type="entry name" value="PDZ_2"/>
    <property type="match status" value="1"/>
</dbReference>
<dbReference type="STRING" id="1527.SAMN04489757_13147"/>
<gene>
    <name evidence="7" type="ORF">SAMN04489757_13147</name>
</gene>
<dbReference type="SUPFAM" id="SSF50494">
    <property type="entry name" value="Trypsin-like serine proteases"/>
    <property type="match status" value="1"/>
</dbReference>
<dbReference type="GO" id="GO:0006508">
    <property type="term" value="P:proteolysis"/>
    <property type="evidence" value="ECO:0007669"/>
    <property type="project" value="UniProtKB-KW"/>
</dbReference>
<dbReference type="RefSeq" id="WP_091687748.1">
    <property type="nucleotide sequence ID" value="NZ_BAABFM010000040.1"/>
</dbReference>
<organism evidence="7 8">
    <name type="scientific">Anaerocolumna aminovalerica</name>
    <dbReference type="NCBI Taxonomy" id="1527"/>
    <lineage>
        <taxon>Bacteria</taxon>
        <taxon>Bacillati</taxon>
        <taxon>Bacillota</taxon>
        <taxon>Clostridia</taxon>
        <taxon>Lachnospirales</taxon>
        <taxon>Lachnospiraceae</taxon>
        <taxon>Anaerocolumna</taxon>
    </lineage>
</organism>
<feature type="compositionally biased region" description="Low complexity" evidence="4">
    <location>
        <begin position="103"/>
        <end position="128"/>
    </location>
</feature>
<dbReference type="SMART" id="SM00228">
    <property type="entry name" value="PDZ"/>
    <property type="match status" value="1"/>
</dbReference>
<dbReference type="OrthoDB" id="1765023at2"/>
<evidence type="ECO:0000313" key="8">
    <source>
        <dbReference type="Proteomes" id="UP000198806"/>
    </source>
</evidence>
<reference evidence="7 8" key="1">
    <citation type="submission" date="2016-10" db="EMBL/GenBank/DDBJ databases">
        <authorList>
            <person name="de Groot N.N."/>
        </authorList>
    </citation>
    <scope>NUCLEOTIDE SEQUENCE [LARGE SCALE GENOMIC DNA]</scope>
    <source>
        <strain evidence="7 8">DSM 1283</strain>
    </source>
</reference>
<evidence type="ECO:0000256" key="3">
    <source>
        <dbReference type="ARBA" id="ARBA00022801"/>
    </source>
</evidence>
<accession>A0A1I5HMC8</accession>
<keyword evidence="8" id="KW-1185">Reference proteome</keyword>
<keyword evidence="2" id="KW-0645">Protease</keyword>
<dbReference type="InterPro" id="IPR001940">
    <property type="entry name" value="Peptidase_S1C"/>
</dbReference>
<dbReference type="InterPro" id="IPR036034">
    <property type="entry name" value="PDZ_sf"/>
</dbReference>
<feature type="domain" description="PDZ" evidence="6">
    <location>
        <begin position="376"/>
        <end position="450"/>
    </location>
</feature>
<dbReference type="Gene3D" id="2.30.42.10">
    <property type="match status" value="1"/>
</dbReference>
<comment type="similarity">
    <text evidence="1">Belongs to the peptidase S1C family.</text>
</comment>
<feature type="transmembrane region" description="Helical" evidence="5">
    <location>
        <begin position="31"/>
        <end position="52"/>
    </location>
</feature>
<dbReference type="SUPFAM" id="SSF50156">
    <property type="entry name" value="PDZ domain-like"/>
    <property type="match status" value="1"/>
</dbReference>
<proteinExistence type="inferred from homology"/>
<protein>
    <submittedName>
        <fullName evidence="7">Trypsin-like peptidase domain-containing protein</fullName>
    </submittedName>
</protein>
<keyword evidence="5" id="KW-0472">Membrane</keyword>
<keyword evidence="5" id="KW-1133">Transmembrane helix</keyword>
<dbReference type="EMBL" id="FOWD01000031">
    <property type="protein sequence ID" value="SFO49393.1"/>
    <property type="molecule type" value="Genomic_DNA"/>
</dbReference>
<dbReference type="InterPro" id="IPR009003">
    <property type="entry name" value="Peptidase_S1_PA"/>
</dbReference>
<sequence length="468" mass="50908">MSDEYNNKDNNFSFIQEQITSKKKSRWKRMLLSLVWTIVLGCIFGVIAGVAFCISVPKLNGFLNVNKDKKTVEFPTMSPDDEHKDNTNPDSGGLTEENKENTEGNNGQDPGNENSTGGENTNEGTAGEQAHNPETVVIEKFIPATIEDYSNIYAELRSIANHANRSMVTVTSVSKGLDWFKNEYEAIKVTSGVIVADNGAELLILVSLDKIKEANSIKVTFFNSIEAEGALKSYDTDLNIAAIGVKLKDIPEQNRKDIKPAKLGESFALVVGTPIIALGNPNGYVGSMELGAITSKGNSAYITDNKIELFNTDINDNKNGEGVIINLKGEVIGIITQVLKDEVNENVNTAIGISRMKKIIESLVNNQNRVYFGIKGIDMTADALEKAGIVSGISVTEVEPESPALEAGLKSGDIILTVNETPISSMNSFYNIISLYEPKAPIHITVKRGTKNEAKDLTLDVVLEKKNN</sequence>
<evidence type="ECO:0000256" key="4">
    <source>
        <dbReference type="SAM" id="MobiDB-lite"/>
    </source>
</evidence>
<dbReference type="GO" id="GO:0004252">
    <property type="term" value="F:serine-type endopeptidase activity"/>
    <property type="evidence" value="ECO:0007669"/>
    <property type="project" value="InterPro"/>
</dbReference>
<dbReference type="PRINTS" id="PR00834">
    <property type="entry name" value="PROTEASES2C"/>
</dbReference>
<dbReference type="AlphaFoldDB" id="A0A1I5HMC8"/>
<feature type="region of interest" description="Disordered" evidence="4">
    <location>
        <begin position="74"/>
        <end position="134"/>
    </location>
</feature>
<dbReference type="PANTHER" id="PTHR22939">
    <property type="entry name" value="SERINE PROTEASE FAMILY S1C HTRA-RELATED"/>
    <property type="match status" value="1"/>
</dbReference>
<keyword evidence="3" id="KW-0378">Hydrolase</keyword>
<name>A0A1I5HMC8_9FIRM</name>
<evidence type="ECO:0000256" key="1">
    <source>
        <dbReference type="ARBA" id="ARBA00010541"/>
    </source>
</evidence>
<dbReference type="Gene3D" id="2.40.10.120">
    <property type="match status" value="1"/>
</dbReference>
<dbReference type="PANTHER" id="PTHR22939:SF129">
    <property type="entry name" value="SERINE PROTEASE HTRA2, MITOCHONDRIAL"/>
    <property type="match status" value="1"/>
</dbReference>